<protein>
    <recommendedName>
        <fullName evidence="1">DUF5675 domain-containing protein</fullName>
    </recommendedName>
</protein>
<dbReference type="EMBL" id="FMAY01000007">
    <property type="protein sequence ID" value="SCC17578.1"/>
    <property type="molecule type" value="Genomic_DNA"/>
</dbReference>
<proteinExistence type="predicted"/>
<dbReference type="OrthoDB" id="8719825at2"/>
<dbReference type="RefSeq" id="WP_061496506.1">
    <property type="nucleotide sequence ID" value="NZ_CP115659.1"/>
</dbReference>
<dbReference type="AlphaFoldDB" id="A0A1C4CEZ4"/>
<organism evidence="2 3">
    <name type="scientific">Kosakonia oryzendophytica</name>
    <dbReference type="NCBI Taxonomy" id="1005665"/>
    <lineage>
        <taxon>Bacteria</taxon>
        <taxon>Pseudomonadati</taxon>
        <taxon>Pseudomonadota</taxon>
        <taxon>Gammaproteobacteria</taxon>
        <taxon>Enterobacterales</taxon>
        <taxon>Enterobacteriaceae</taxon>
        <taxon>Kosakonia</taxon>
    </lineage>
</organism>
<keyword evidence="3" id="KW-1185">Reference proteome</keyword>
<dbReference type="Pfam" id="PF18925">
    <property type="entry name" value="DUF5675"/>
    <property type="match status" value="1"/>
</dbReference>
<accession>A0A1C4CEZ4</accession>
<dbReference type="Proteomes" id="UP000198975">
    <property type="component" value="Unassembled WGS sequence"/>
</dbReference>
<dbReference type="InterPro" id="IPR043732">
    <property type="entry name" value="DUF5675"/>
</dbReference>
<gene>
    <name evidence="2" type="ORF">GA0061071_107170</name>
</gene>
<evidence type="ECO:0000313" key="2">
    <source>
        <dbReference type="EMBL" id="SCC17578.1"/>
    </source>
</evidence>
<sequence>MANYLISVKRLWETNNSTISTYEISGSTIKGYFLERPGPDTTVSGQLKRIPEGSYRLKWHNSNISSVQAHNPVPLLYNADVPQSRYILIHNGNYPYNTEGCLLIGGSKGTDFVGGSVPKLTELKTFLTEHGIENFTLMITSCYVTCNNQNG</sequence>
<name>A0A1C4CEZ4_9ENTR</name>
<feature type="domain" description="DUF5675" evidence="1">
    <location>
        <begin position="8"/>
        <end position="125"/>
    </location>
</feature>
<evidence type="ECO:0000259" key="1">
    <source>
        <dbReference type="Pfam" id="PF18925"/>
    </source>
</evidence>
<reference evidence="3" key="1">
    <citation type="submission" date="2016-08" db="EMBL/GenBank/DDBJ databases">
        <authorList>
            <person name="Varghese N."/>
            <person name="Submissions Spin"/>
        </authorList>
    </citation>
    <scope>NUCLEOTIDE SEQUENCE [LARGE SCALE GENOMIC DNA]</scope>
    <source>
        <strain evidence="3">REICA_082</strain>
    </source>
</reference>
<evidence type="ECO:0000313" key="3">
    <source>
        <dbReference type="Proteomes" id="UP000198975"/>
    </source>
</evidence>